<dbReference type="InterPro" id="IPR005018">
    <property type="entry name" value="DOMON_domain"/>
</dbReference>
<evidence type="ECO:0000256" key="6">
    <source>
        <dbReference type="ARBA" id="ARBA00023136"/>
    </source>
</evidence>
<feature type="signal peptide" evidence="7">
    <location>
        <begin position="1"/>
        <end position="35"/>
    </location>
</feature>
<proteinExistence type="inferred from homology"/>
<evidence type="ECO:0000256" key="5">
    <source>
        <dbReference type="ARBA" id="ARBA00023033"/>
    </source>
</evidence>
<feature type="non-terminal residue" evidence="9">
    <location>
        <position position="402"/>
    </location>
</feature>
<evidence type="ECO:0000256" key="7">
    <source>
        <dbReference type="SAM" id="SignalP"/>
    </source>
</evidence>
<accession>A0A8X7XIL7</accession>
<comment type="caution">
    <text evidence="9">The sequence shown here is derived from an EMBL/GenBank/DDBJ whole genome shotgun (WGS) entry which is preliminary data.</text>
</comment>
<name>A0A8X7XIL7_POLSE</name>
<feature type="chain" id="PRO_5036483842" evidence="7">
    <location>
        <begin position="36"/>
        <end position="402"/>
    </location>
</feature>
<comment type="similarity">
    <text evidence="3">Belongs to the copper type II ascorbate-dependent monooxygenase family.</text>
</comment>
<dbReference type="PANTHER" id="PTHR10157">
    <property type="entry name" value="DOPAMINE BETA HYDROXYLASE RELATED"/>
    <property type="match status" value="1"/>
</dbReference>
<dbReference type="Pfam" id="PF03351">
    <property type="entry name" value="DOMON"/>
    <property type="match status" value="1"/>
</dbReference>
<dbReference type="EMBL" id="JAATIS010000147">
    <property type="protein sequence ID" value="KAG2469800.1"/>
    <property type="molecule type" value="Genomic_DNA"/>
</dbReference>
<evidence type="ECO:0000256" key="3">
    <source>
        <dbReference type="ARBA" id="ARBA00010676"/>
    </source>
</evidence>
<protein>
    <submittedName>
        <fullName evidence="9">MOXD2 protein</fullName>
    </submittedName>
</protein>
<evidence type="ECO:0000256" key="2">
    <source>
        <dbReference type="ARBA" id="ARBA00004370"/>
    </source>
</evidence>
<dbReference type="Gene3D" id="2.60.120.310">
    <property type="entry name" value="Copper type II, ascorbate-dependent monooxygenase, N-terminal domain"/>
    <property type="match status" value="1"/>
</dbReference>
<dbReference type="GO" id="GO:0004500">
    <property type="term" value="F:dopamine beta-monooxygenase activity"/>
    <property type="evidence" value="ECO:0007669"/>
    <property type="project" value="InterPro"/>
</dbReference>
<sequence length="402" mass="44436">MQTIIDKAAATMCGQQFHPFFSTLLLGLSLRLSDAIVLPFTEYLDTAQAVSVSWGFDSNGGPITFELTVNTSGWIGFGFSLNGGMAGSDMIIGGIFPNGTQYFTDRHATGNTEPLVDNKQDYTLLSWTGNGNSTTLRFKRELQTCDSNDLPITDSPIFVIFAYGLDDVIKFHESRRGGKSINLLKYTPKLQATLDKYFDFKAENIEPLIQAGNEDLVHHMVLYACPVGFTTVMNGSCYSNFSVPFYKCMTVVAAWAVGGGVINFPSNAGISFGTREDPVYYRLEMHYNNPTLTSGRVDNSGLRFYHTNVLRQYDIGTLQAGIRVDSFFVIPPGASSFKAYGLCNTSGFASVSTLQFTLKLIIINPIFFRTIIHFAGLIDKRIPQLIPITSFCVLMLGLFKMY</sequence>
<dbReference type="SUPFAM" id="SSF49742">
    <property type="entry name" value="PHM/PNGase F"/>
    <property type="match status" value="1"/>
</dbReference>
<keyword evidence="10" id="KW-1185">Reference proteome</keyword>
<dbReference type="GO" id="GO:0005615">
    <property type="term" value="C:extracellular space"/>
    <property type="evidence" value="ECO:0007669"/>
    <property type="project" value="TreeGrafter"/>
</dbReference>
<dbReference type="InterPro" id="IPR045266">
    <property type="entry name" value="DOH_DOMON"/>
</dbReference>
<dbReference type="CDD" id="cd09631">
    <property type="entry name" value="DOMON_DOH"/>
    <property type="match status" value="1"/>
</dbReference>
<dbReference type="PROSITE" id="PS50836">
    <property type="entry name" value="DOMON"/>
    <property type="match status" value="1"/>
</dbReference>
<evidence type="ECO:0000256" key="1">
    <source>
        <dbReference type="ARBA" id="ARBA00001973"/>
    </source>
</evidence>
<comment type="cofactor">
    <cofactor evidence="1">
        <name>Cu(2+)</name>
        <dbReference type="ChEBI" id="CHEBI:29036"/>
    </cofactor>
</comment>
<reference evidence="9 10" key="1">
    <citation type="journal article" date="2021" name="Cell">
        <title>Tracing the genetic footprints of vertebrate landing in non-teleost ray-finned fishes.</title>
        <authorList>
            <person name="Bi X."/>
            <person name="Wang K."/>
            <person name="Yang L."/>
            <person name="Pan H."/>
            <person name="Jiang H."/>
            <person name="Wei Q."/>
            <person name="Fang M."/>
            <person name="Yu H."/>
            <person name="Zhu C."/>
            <person name="Cai Y."/>
            <person name="He Y."/>
            <person name="Gan X."/>
            <person name="Zeng H."/>
            <person name="Yu D."/>
            <person name="Zhu Y."/>
            <person name="Jiang H."/>
            <person name="Qiu Q."/>
            <person name="Yang H."/>
            <person name="Zhang Y.E."/>
            <person name="Wang W."/>
            <person name="Zhu M."/>
            <person name="He S."/>
            <person name="Zhang G."/>
        </authorList>
    </citation>
    <scope>NUCLEOTIDE SEQUENCE [LARGE SCALE GENOMIC DNA]</scope>
    <source>
        <strain evidence="9">Bchr_013</strain>
    </source>
</reference>
<dbReference type="GO" id="GO:0006589">
    <property type="term" value="P:octopamine biosynthetic process"/>
    <property type="evidence" value="ECO:0007669"/>
    <property type="project" value="TreeGrafter"/>
</dbReference>
<evidence type="ECO:0000259" key="8">
    <source>
        <dbReference type="PROSITE" id="PS50836"/>
    </source>
</evidence>
<keyword evidence="5" id="KW-0560">Oxidoreductase</keyword>
<evidence type="ECO:0000313" key="9">
    <source>
        <dbReference type="EMBL" id="KAG2469800.1"/>
    </source>
</evidence>
<dbReference type="InterPro" id="IPR000323">
    <property type="entry name" value="Cu2_ascorb_mOase_N"/>
</dbReference>
<gene>
    <name evidence="9" type="primary">Moxd2_0</name>
    <name evidence="9" type="ORF">GTO96_0022921</name>
</gene>
<comment type="subcellular location">
    <subcellularLocation>
        <location evidence="2">Membrane</location>
    </subcellularLocation>
</comment>
<dbReference type="SUPFAM" id="SSF49344">
    <property type="entry name" value="CBD9-like"/>
    <property type="match status" value="1"/>
</dbReference>
<dbReference type="GO" id="GO:0042421">
    <property type="term" value="P:norepinephrine biosynthetic process"/>
    <property type="evidence" value="ECO:0007669"/>
    <property type="project" value="TreeGrafter"/>
</dbReference>
<dbReference type="AlphaFoldDB" id="A0A8X7XIL7"/>
<dbReference type="Gene3D" id="2.60.40.1210">
    <property type="entry name" value="Cellobiose dehydrogenase, cytochrome domain"/>
    <property type="match status" value="1"/>
</dbReference>
<dbReference type="InterPro" id="IPR000945">
    <property type="entry name" value="DBH-like"/>
</dbReference>
<dbReference type="GO" id="GO:0030667">
    <property type="term" value="C:secretory granule membrane"/>
    <property type="evidence" value="ECO:0007669"/>
    <property type="project" value="TreeGrafter"/>
</dbReference>
<keyword evidence="5" id="KW-0503">Monooxygenase</keyword>
<feature type="domain" description="DOMON" evidence="8">
    <location>
        <begin position="48"/>
        <end position="164"/>
    </location>
</feature>
<keyword evidence="4 7" id="KW-0732">Signal</keyword>
<dbReference type="InterPro" id="IPR036939">
    <property type="entry name" value="Cu2_ascorb_mOase_N_sf"/>
</dbReference>
<dbReference type="PANTHER" id="PTHR10157:SF41">
    <property type="entry name" value="DBH-LIKE MONOOXYGENASE PROTEIN 2 HOMOLOG"/>
    <property type="match status" value="1"/>
</dbReference>
<keyword evidence="6" id="KW-0472">Membrane</keyword>
<organism evidence="9 10">
    <name type="scientific">Polypterus senegalus</name>
    <name type="common">Senegal bichir</name>
    <dbReference type="NCBI Taxonomy" id="55291"/>
    <lineage>
        <taxon>Eukaryota</taxon>
        <taxon>Metazoa</taxon>
        <taxon>Chordata</taxon>
        <taxon>Craniata</taxon>
        <taxon>Vertebrata</taxon>
        <taxon>Euteleostomi</taxon>
        <taxon>Actinopterygii</taxon>
        <taxon>Polypteriformes</taxon>
        <taxon>Polypteridae</taxon>
        <taxon>Polypterus</taxon>
    </lineage>
</organism>
<dbReference type="InterPro" id="IPR008977">
    <property type="entry name" value="PHM/PNGase_F_dom_sf"/>
</dbReference>
<dbReference type="FunFam" id="2.60.40.1210:FF:000001">
    <property type="entry name" value="Monooxygenase, DBH-like 1, like"/>
    <property type="match status" value="1"/>
</dbReference>
<dbReference type="Pfam" id="PF01082">
    <property type="entry name" value="Cu2_monooxygen"/>
    <property type="match status" value="1"/>
</dbReference>
<dbReference type="GO" id="GO:0042420">
    <property type="term" value="P:dopamine catabolic process"/>
    <property type="evidence" value="ECO:0007669"/>
    <property type="project" value="TreeGrafter"/>
</dbReference>
<feature type="non-terminal residue" evidence="9">
    <location>
        <position position="1"/>
    </location>
</feature>
<evidence type="ECO:0000313" key="10">
    <source>
        <dbReference type="Proteomes" id="UP000886611"/>
    </source>
</evidence>
<dbReference type="Proteomes" id="UP000886611">
    <property type="component" value="Unassembled WGS sequence"/>
</dbReference>
<dbReference type="SMART" id="SM00664">
    <property type="entry name" value="DoH"/>
    <property type="match status" value="1"/>
</dbReference>
<dbReference type="GO" id="GO:0005507">
    <property type="term" value="F:copper ion binding"/>
    <property type="evidence" value="ECO:0007669"/>
    <property type="project" value="InterPro"/>
</dbReference>
<evidence type="ECO:0000256" key="4">
    <source>
        <dbReference type="ARBA" id="ARBA00022729"/>
    </source>
</evidence>